<accession>A0A6A4I3K0</accession>
<evidence type="ECO:0000313" key="4">
    <source>
        <dbReference type="Proteomes" id="UP000799118"/>
    </source>
</evidence>
<sequence>MPPYYYCAYCILGVDIGVGTCINFLMFILTTCIKIPSPPLYSRGLSYLRWSRPNRHRAWLSRCQRPMNGLAMNTTTAKPQPNMAKHRARAPPRSRTTSHGLALANASTHISIRTSACRGARFSAFQNALPNFPTSVCATVLANAAAYTAFWAFCIWAGTQRR</sequence>
<evidence type="ECO:0000313" key="3">
    <source>
        <dbReference type="EMBL" id="KAE9403444.1"/>
    </source>
</evidence>
<dbReference type="EMBL" id="ML769425">
    <property type="protein sequence ID" value="KAE9403444.1"/>
    <property type="molecule type" value="Genomic_DNA"/>
</dbReference>
<dbReference type="Proteomes" id="UP000799118">
    <property type="component" value="Unassembled WGS sequence"/>
</dbReference>
<name>A0A6A4I3K0_9AGAR</name>
<evidence type="ECO:0000256" key="1">
    <source>
        <dbReference type="SAM" id="MobiDB-lite"/>
    </source>
</evidence>
<proteinExistence type="predicted"/>
<keyword evidence="2" id="KW-0812">Transmembrane</keyword>
<reference evidence="3" key="1">
    <citation type="journal article" date="2019" name="Environ. Microbiol.">
        <title>Fungal ecological strategies reflected in gene transcription - a case study of two litter decomposers.</title>
        <authorList>
            <person name="Barbi F."/>
            <person name="Kohler A."/>
            <person name="Barry K."/>
            <person name="Baskaran P."/>
            <person name="Daum C."/>
            <person name="Fauchery L."/>
            <person name="Ihrmark K."/>
            <person name="Kuo A."/>
            <person name="LaButti K."/>
            <person name="Lipzen A."/>
            <person name="Morin E."/>
            <person name="Grigoriev I.V."/>
            <person name="Henrissat B."/>
            <person name="Lindahl B."/>
            <person name="Martin F."/>
        </authorList>
    </citation>
    <scope>NUCLEOTIDE SEQUENCE</scope>
    <source>
        <strain evidence="3">JB14</strain>
    </source>
</reference>
<protein>
    <submittedName>
        <fullName evidence="3">Uncharacterized protein</fullName>
    </submittedName>
</protein>
<dbReference type="AlphaFoldDB" id="A0A6A4I3K0"/>
<keyword evidence="2" id="KW-1133">Transmembrane helix</keyword>
<keyword evidence="2" id="KW-0472">Membrane</keyword>
<evidence type="ECO:0000256" key="2">
    <source>
        <dbReference type="SAM" id="Phobius"/>
    </source>
</evidence>
<keyword evidence="4" id="KW-1185">Reference proteome</keyword>
<gene>
    <name evidence="3" type="ORF">BT96DRAFT_490911</name>
</gene>
<feature type="transmembrane region" description="Helical" evidence="2">
    <location>
        <begin position="6"/>
        <end position="33"/>
    </location>
</feature>
<feature type="region of interest" description="Disordered" evidence="1">
    <location>
        <begin position="74"/>
        <end position="96"/>
    </location>
</feature>
<organism evidence="3 4">
    <name type="scientific">Gymnopus androsaceus JB14</name>
    <dbReference type="NCBI Taxonomy" id="1447944"/>
    <lineage>
        <taxon>Eukaryota</taxon>
        <taxon>Fungi</taxon>
        <taxon>Dikarya</taxon>
        <taxon>Basidiomycota</taxon>
        <taxon>Agaricomycotina</taxon>
        <taxon>Agaricomycetes</taxon>
        <taxon>Agaricomycetidae</taxon>
        <taxon>Agaricales</taxon>
        <taxon>Marasmiineae</taxon>
        <taxon>Omphalotaceae</taxon>
        <taxon>Gymnopus</taxon>
    </lineage>
</organism>